<dbReference type="GO" id="GO:0005524">
    <property type="term" value="F:ATP binding"/>
    <property type="evidence" value="ECO:0007669"/>
    <property type="project" value="UniProtKB-KW"/>
</dbReference>
<organism evidence="5 6">
    <name type="scientific">Enterovibrio nigricans DSM 22720</name>
    <dbReference type="NCBI Taxonomy" id="1121868"/>
    <lineage>
        <taxon>Bacteria</taxon>
        <taxon>Pseudomonadati</taxon>
        <taxon>Pseudomonadota</taxon>
        <taxon>Gammaproteobacteria</taxon>
        <taxon>Vibrionales</taxon>
        <taxon>Vibrionaceae</taxon>
        <taxon>Enterovibrio</taxon>
    </lineage>
</organism>
<name>A0A1T4V7M8_9GAMM</name>
<protein>
    <submittedName>
        <fullName evidence="5">Peptide/nickel transport system ATP-binding protein</fullName>
    </submittedName>
</protein>
<evidence type="ECO:0000313" key="6">
    <source>
        <dbReference type="Proteomes" id="UP000190162"/>
    </source>
</evidence>
<dbReference type="InterPro" id="IPR003593">
    <property type="entry name" value="AAA+_ATPase"/>
</dbReference>
<sequence length="310" mass="34360">MNSPIIQVQDISKTFSMGGGFAKKGSFHALRGVSFDLHKGRTLALVGESGCGKSTVARLITKVHDVTSGNILFNGQNIKEIKTGNALREYRGQVQMVFQDPFGSLNPAHRIDHHIARPLGIYHARLSDAEIREKQRELLSLVELDADCLNKFPHQLSGGQRQRVNLARALGVGAQVILADEPTSMLDVSIRLGVLNLMQRMKQEMGIGFLYITHDLATAHYIAEDTAVMYRGQIVEWGDTQQILSNPQHPYTKLLISAVPDPDLPFADLIKETANYAENAEGIRALSERLQPVINQVSENHFVRCWESAA</sequence>
<keyword evidence="1" id="KW-0813">Transport</keyword>
<dbReference type="InterPro" id="IPR027417">
    <property type="entry name" value="P-loop_NTPase"/>
</dbReference>
<evidence type="ECO:0000256" key="2">
    <source>
        <dbReference type="ARBA" id="ARBA00022741"/>
    </source>
</evidence>
<dbReference type="SUPFAM" id="SSF52540">
    <property type="entry name" value="P-loop containing nucleoside triphosphate hydrolases"/>
    <property type="match status" value="1"/>
</dbReference>
<dbReference type="SMART" id="SM00382">
    <property type="entry name" value="AAA"/>
    <property type="match status" value="1"/>
</dbReference>
<keyword evidence="6" id="KW-1185">Reference proteome</keyword>
<keyword evidence="3 5" id="KW-0067">ATP-binding</keyword>
<dbReference type="Pfam" id="PF08352">
    <property type="entry name" value="oligo_HPY"/>
    <property type="match status" value="1"/>
</dbReference>
<evidence type="ECO:0000313" key="5">
    <source>
        <dbReference type="EMBL" id="SKA60988.1"/>
    </source>
</evidence>
<dbReference type="OrthoDB" id="9784450at2"/>
<reference evidence="6" key="1">
    <citation type="submission" date="2017-02" db="EMBL/GenBank/DDBJ databases">
        <authorList>
            <person name="Varghese N."/>
            <person name="Submissions S."/>
        </authorList>
    </citation>
    <scope>NUCLEOTIDE SEQUENCE [LARGE SCALE GENOMIC DNA]</scope>
    <source>
        <strain evidence="6">DSM 22720</strain>
    </source>
</reference>
<gene>
    <name evidence="5" type="ORF">SAMN02745132_03401</name>
</gene>
<dbReference type="InterPro" id="IPR003439">
    <property type="entry name" value="ABC_transporter-like_ATP-bd"/>
</dbReference>
<dbReference type="GO" id="GO:0016887">
    <property type="term" value="F:ATP hydrolysis activity"/>
    <property type="evidence" value="ECO:0007669"/>
    <property type="project" value="InterPro"/>
</dbReference>
<dbReference type="PROSITE" id="PS50893">
    <property type="entry name" value="ABC_TRANSPORTER_2"/>
    <property type="match status" value="1"/>
</dbReference>
<dbReference type="InterPro" id="IPR017871">
    <property type="entry name" value="ABC_transporter-like_CS"/>
</dbReference>
<dbReference type="Proteomes" id="UP000190162">
    <property type="component" value="Unassembled WGS sequence"/>
</dbReference>
<dbReference type="PANTHER" id="PTHR43776:SF8">
    <property type="entry name" value="ABC TRANSPORTER, ATP-BINDING PROTEIN"/>
    <property type="match status" value="1"/>
</dbReference>
<evidence type="ECO:0000259" key="4">
    <source>
        <dbReference type="PROSITE" id="PS50893"/>
    </source>
</evidence>
<keyword evidence="2" id="KW-0547">Nucleotide-binding</keyword>
<dbReference type="PANTHER" id="PTHR43776">
    <property type="entry name" value="TRANSPORT ATP-BINDING PROTEIN"/>
    <property type="match status" value="1"/>
</dbReference>
<dbReference type="Pfam" id="PF00005">
    <property type="entry name" value="ABC_tran"/>
    <property type="match status" value="1"/>
</dbReference>
<dbReference type="AlphaFoldDB" id="A0A1T4V7M8"/>
<dbReference type="GO" id="GO:0055085">
    <property type="term" value="P:transmembrane transport"/>
    <property type="evidence" value="ECO:0007669"/>
    <property type="project" value="UniProtKB-ARBA"/>
</dbReference>
<dbReference type="InterPro" id="IPR013563">
    <property type="entry name" value="Oligopep_ABC_C"/>
</dbReference>
<dbReference type="PROSITE" id="PS00211">
    <property type="entry name" value="ABC_TRANSPORTER_1"/>
    <property type="match status" value="1"/>
</dbReference>
<evidence type="ECO:0000256" key="3">
    <source>
        <dbReference type="ARBA" id="ARBA00022840"/>
    </source>
</evidence>
<dbReference type="RefSeq" id="WP_078753609.1">
    <property type="nucleotide sequence ID" value="NZ_FUXU01000053.1"/>
</dbReference>
<dbReference type="Gene3D" id="3.40.50.300">
    <property type="entry name" value="P-loop containing nucleotide triphosphate hydrolases"/>
    <property type="match status" value="1"/>
</dbReference>
<accession>A0A1T4V7M8</accession>
<evidence type="ECO:0000256" key="1">
    <source>
        <dbReference type="ARBA" id="ARBA00022448"/>
    </source>
</evidence>
<proteinExistence type="predicted"/>
<dbReference type="GO" id="GO:0015833">
    <property type="term" value="P:peptide transport"/>
    <property type="evidence" value="ECO:0007669"/>
    <property type="project" value="InterPro"/>
</dbReference>
<dbReference type="InterPro" id="IPR050319">
    <property type="entry name" value="ABC_transp_ATP-bind"/>
</dbReference>
<feature type="domain" description="ABC transporter" evidence="4">
    <location>
        <begin position="6"/>
        <end position="256"/>
    </location>
</feature>
<dbReference type="EMBL" id="FUXU01000053">
    <property type="protein sequence ID" value="SKA60988.1"/>
    <property type="molecule type" value="Genomic_DNA"/>
</dbReference>
<dbReference type="CDD" id="cd03257">
    <property type="entry name" value="ABC_NikE_OppD_transporters"/>
    <property type="match status" value="1"/>
</dbReference>